<evidence type="ECO:0000313" key="7">
    <source>
        <dbReference type="EMBL" id="KAB7498612.1"/>
    </source>
</evidence>
<dbReference type="OrthoDB" id="420606at2759"/>
<keyword evidence="7" id="KW-0808">Transferase</keyword>
<comment type="subcellular location">
    <subcellularLocation>
        <location evidence="1">Membrane</location>
        <topology evidence="1">Multi-pass membrane protein</topology>
    </subcellularLocation>
</comment>
<comment type="similarity">
    <text evidence="5">Belongs to the membrane-bound acyltransferase family. HHAT subfamily.</text>
</comment>
<dbReference type="Pfam" id="PF03062">
    <property type="entry name" value="MBOAT"/>
    <property type="match status" value="1"/>
</dbReference>
<protein>
    <submittedName>
        <fullName evidence="7">Protein-cysteine N-palmitoyltransferase HHAT</fullName>
    </submittedName>
</protein>
<feature type="transmembrane region" description="Helical" evidence="6">
    <location>
        <begin position="139"/>
        <end position="163"/>
    </location>
</feature>
<dbReference type="Proteomes" id="UP000326759">
    <property type="component" value="Unassembled WGS sequence"/>
</dbReference>
<dbReference type="GO" id="GO:0005783">
    <property type="term" value="C:endoplasmic reticulum"/>
    <property type="evidence" value="ECO:0007669"/>
    <property type="project" value="TreeGrafter"/>
</dbReference>
<evidence type="ECO:0000256" key="5">
    <source>
        <dbReference type="ARBA" id="ARBA00038268"/>
    </source>
</evidence>
<dbReference type="InterPro" id="IPR051085">
    <property type="entry name" value="MB_O-acyltransferase"/>
</dbReference>
<feature type="transmembrane region" description="Helical" evidence="6">
    <location>
        <begin position="214"/>
        <end position="235"/>
    </location>
</feature>
<gene>
    <name evidence="7" type="primary">HHAT</name>
    <name evidence="7" type="ORF">Anas_02884</name>
</gene>
<feature type="transmembrane region" description="Helical" evidence="6">
    <location>
        <begin position="43"/>
        <end position="61"/>
    </location>
</feature>
<keyword evidence="8" id="KW-1185">Reference proteome</keyword>
<sequence length="332" mass="40019">MSKFVNKEPKKKFHSELWEEKQDVSSNIKSIKRNEEFYPRNPLFIIIIYQLIYLSGIAYSLRKFFLVSQKWKNSLELSDRKSIFGSRQDQNDLEWKIFIPILLECAPYAFLHLFLAQFIKCYCPQVLRPFYITFSTVMMWKILGLFGTSLCYLIPIVMFVVLYSRARYLEKMMEDNGEREYTTSVIIAWIMLRCVSFCLITCDEDPERTKPDLPYLLDILSYSFYFPNFITGPYVPYKDYRAGVNEQFERWTLKKFVWFSLQIGKFLFYLFFADTLLYFFYAHSLQYNPRYIENFNPWTIAGYYSFILIFFFLKYVGFSENVYINEKLNLMS</sequence>
<accession>A0A5N5SX59</accession>
<feature type="transmembrane region" description="Helical" evidence="6">
    <location>
        <begin position="256"/>
        <end position="281"/>
    </location>
</feature>
<name>A0A5N5SX59_9CRUS</name>
<dbReference type="GO" id="GO:0016409">
    <property type="term" value="F:palmitoyltransferase activity"/>
    <property type="evidence" value="ECO:0007669"/>
    <property type="project" value="TreeGrafter"/>
</dbReference>
<dbReference type="AlphaFoldDB" id="A0A5N5SX59"/>
<evidence type="ECO:0000256" key="6">
    <source>
        <dbReference type="SAM" id="Phobius"/>
    </source>
</evidence>
<evidence type="ECO:0000256" key="1">
    <source>
        <dbReference type="ARBA" id="ARBA00004141"/>
    </source>
</evidence>
<keyword evidence="2 6" id="KW-0812">Transmembrane</keyword>
<proteinExistence type="inferred from homology"/>
<comment type="caution">
    <text evidence="7">The sequence shown here is derived from an EMBL/GenBank/DDBJ whole genome shotgun (WGS) entry which is preliminary data.</text>
</comment>
<evidence type="ECO:0000256" key="4">
    <source>
        <dbReference type="ARBA" id="ARBA00023136"/>
    </source>
</evidence>
<dbReference type="PANTHER" id="PTHR13285">
    <property type="entry name" value="ACYLTRANSFERASE"/>
    <property type="match status" value="1"/>
</dbReference>
<dbReference type="EMBL" id="SEYY01019132">
    <property type="protein sequence ID" value="KAB7498612.1"/>
    <property type="molecule type" value="Genomic_DNA"/>
</dbReference>
<organism evidence="7 8">
    <name type="scientific">Armadillidium nasatum</name>
    <dbReference type="NCBI Taxonomy" id="96803"/>
    <lineage>
        <taxon>Eukaryota</taxon>
        <taxon>Metazoa</taxon>
        <taxon>Ecdysozoa</taxon>
        <taxon>Arthropoda</taxon>
        <taxon>Crustacea</taxon>
        <taxon>Multicrustacea</taxon>
        <taxon>Malacostraca</taxon>
        <taxon>Eumalacostraca</taxon>
        <taxon>Peracarida</taxon>
        <taxon>Isopoda</taxon>
        <taxon>Oniscidea</taxon>
        <taxon>Crinocheta</taxon>
        <taxon>Armadillidiidae</taxon>
        <taxon>Armadillidium</taxon>
    </lineage>
</organism>
<dbReference type="GO" id="GO:0016020">
    <property type="term" value="C:membrane"/>
    <property type="evidence" value="ECO:0007669"/>
    <property type="project" value="UniProtKB-SubCell"/>
</dbReference>
<keyword evidence="3 6" id="KW-1133">Transmembrane helix</keyword>
<dbReference type="InterPro" id="IPR004299">
    <property type="entry name" value="MBOAT_fam"/>
</dbReference>
<feature type="transmembrane region" description="Helical" evidence="6">
    <location>
        <begin position="97"/>
        <end position="119"/>
    </location>
</feature>
<reference evidence="7 8" key="1">
    <citation type="journal article" date="2019" name="PLoS Biol.">
        <title>Sex chromosomes control vertical transmission of feminizing Wolbachia symbionts in an isopod.</title>
        <authorList>
            <person name="Becking T."/>
            <person name="Chebbi M.A."/>
            <person name="Giraud I."/>
            <person name="Moumen B."/>
            <person name="Laverre T."/>
            <person name="Caubet Y."/>
            <person name="Peccoud J."/>
            <person name="Gilbert C."/>
            <person name="Cordaux R."/>
        </authorList>
    </citation>
    <scope>NUCLEOTIDE SEQUENCE [LARGE SCALE GENOMIC DNA]</scope>
    <source>
        <strain evidence="7">ANa2</strain>
        <tissue evidence="7">Whole body excluding digestive tract and cuticle</tissue>
    </source>
</reference>
<feature type="transmembrane region" description="Helical" evidence="6">
    <location>
        <begin position="184"/>
        <end position="202"/>
    </location>
</feature>
<feature type="transmembrane region" description="Helical" evidence="6">
    <location>
        <begin position="301"/>
        <end position="324"/>
    </location>
</feature>
<evidence type="ECO:0000313" key="8">
    <source>
        <dbReference type="Proteomes" id="UP000326759"/>
    </source>
</evidence>
<dbReference type="PANTHER" id="PTHR13285:SF18">
    <property type="entry name" value="PROTEIN-CYSTEINE N-PALMITOYLTRANSFERASE RASP"/>
    <property type="match status" value="1"/>
</dbReference>
<evidence type="ECO:0000256" key="2">
    <source>
        <dbReference type="ARBA" id="ARBA00022692"/>
    </source>
</evidence>
<keyword evidence="4 6" id="KW-0472">Membrane</keyword>
<evidence type="ECO:0000256" key="3">
    <source>
        <dbReference type="ARBA" id="ARBA00022989"/>
    </source>
</evidence>